<accession>A0A656YWN7</accession>
<comment type="caution">
    <text evidence="1">The sequence shown here is derived from an EMBL/GenBank/DDBJ whole genome shotgun (WGS) entry which is preliminary data.</text>
</comment>
<dbReference type="AlphaFoldDB" id="A0A656YWN7"/>
<dbReference type="Proteomes" id="UP000070257">
    <property type="component" value="Unassembled WGS sequence"/>
</dbReference>
<organism evidence="1 2">
    <name type="scientific">candidate division MSBL1 archaeon SCGC-AAA259J03</name>
    <dbReference type="NCBI Taxonomy" id="1698269"/>
    <lineage>
        <taxon>Archaea</taxon>
        <taxon>Methanobacteriati</taxon>
        <taxon>Methanobacteriota</taxon>
        <taxon>candidate division MSBL1</taxon>
    </lineage>
</organism>
<sequence length="73" mass="8131">MGKKTSFHRGLELDLNACNARRCTVSDTRRSFRRSFRGRTRAVVGVLEEPKVRKLTAFCQLGGSTSGVISRDS</sequence>
<keyword evidence="2" id="KW-1185">Reference proteome</keyword>
<protein>
    <submittedName>
        <fullName evidence="1">Uncharacterized protein</fullName>
    </submittedName>
</protein>
<evidence type="ECO:0000313" key="2">
    <source>
        <dbReference type="Proteomes" id="UP000070257"/>
    </source>
</evidence>
<dbReference type="EMBL" id="LHXT01000018">
    <property type="protein sequence ID" value="KXA98507.1"/>
    <property type="molecule type" value="Genomic_DNA"/>
</dbReference>
<evidence type="ECO:0000313" key="1">
    <source>
        <dbReference type="EMBL" id="KXA98507.1"/>
    </source>
</evidence>
<proteinExistence type="predicted"/>
<name>A0A656YWN7_9EURY</name>
<reference evidence="1 2" key="1">
    <citation type="journal article" date="2016" name="Sci. Rep.">
        <title>Metabolic traits of an uncultured archaeal lineage -MSBL1- from brine pools of the Red Sea.</title>
        <authorList>
            <person name="Mwirichia R."/>
            <person name="Alam I."/>
            <person name="Rashid M."/>
            <person name="Vinu M."/>
            <person name="Ba-Alawi W."/>
            <person name="Anthony Kamau A."/>
            <person name="Kamanda Ngugi D."/>
            <person name="Goker M."/>
            <person name="Klenk H.P."/>
            <person name="Bajic V."/>
            <person name="Stingl U."/>
        </authorList>
    </citation>
    <scope>NUCLEOTIDE SEQUENCE [LARGE SCALE GENOMIC DNA]</scope>
    <source>
        <strain evidence="1">SCGC-AAA259J03</strain>
    </source>
</reference>
<gene>
    <name evidence="1" type="ORF">AKJ39_01815</name>
</gene>